<reference evidence="1" key="1">
    <citation type="submission" date="2020-04" db="EMBL/GenBank/DDBJ databases">
        <authorList>
            <person name="Alioto T."/>
            <person name="Alioto T."/>
            <person name="Gomez Garrido J."/>
        </authorList>
    </citation>
    <scope>NUCLEOTIDE SEQUENCE</scope>
    <source>
        <strain evidence="1">A484AB</strain>
    </source>
</reference>
<evidence type="ECO:0000313" key="2">
    <source>
        <dbReference type="Proteomes" id="UP001152795"/>
    </source>
</evidence>
<sequence>MEHEPEQAVGQPAVYLSHNISPGATTFRPKKYSCEAAEKFKLWKEKYNNYFIISRLENENPALAMFKHSVGDEGLKVIKTFGCNEHENSSDWKVKIPVSVRDRFKVELQRLERLGVITPVEEPTEWVSQIVVATKKSGALRVYIDPKPLNEALKRERYQIPVIDDLLPDLSEARVFSKVDLASVFWHL</sequence>
<dbReference type="EMBL" id="CACRXK020008874">
    <property type="protein sequence ID" value="CAB4015862.1"/>
    <property type="molecule type" value="Genomic_DNA"/>
</dbReference>
<evidence type="ECO:0000313" key="1">
    <source>
        <dbReference type="EMBL" id="CAB4015862.1"/>
    </source>
</evidence>
<dbReference type="AlphaFoldDB" id="A0A7D9IXT1"/>
<dbReference type="Gene3D" id="3.10.10.10">
    <property type="entry name" value="HIV Type 1 Reverse Transcriptase, subunit A, domain 1"/>
    <property type="match status" value="1"/>
</dbReference>
<gene>
    <name evidence="1" type="ORF">PACLA_8A066642</name>
</gene>
<dbReference type="Gene3D" id="3.30.70.270">
    <property type="match status" value="1"/>
</dbReference>
<name>A0A7D9IXT1_PARCT</name>
<protein>
    <submittedName>
        <fullName evidence="1">Retrovirus-related Pol poly from transposon</fullName>
    </submittedName>
</protein>
<dbReference type="PANTHER" id="PTHR37984">
    <property type="entry name" value="PROTEIN CBG26694"/>
    <property type="match status" value="1"/>
</dbReference>
<dbReference type="InterPro" id="IPR043502">
    <property type="entry name" value="DNA/RNA_pol_sf"/>
</dbReference>
<accession>A0A7D9IXT1</accession>
<dbReference type="PANTHER" id="PTHR37984:SF8">
    <property type="entry name" value="CCHC-TYPE DOMAIN-CONTAINING PROTEIN"/>
    <property type="match status" value="1"/>
</dbReference>
<organism evidence="1 2">
    <name type="scientific">Paramuricea clavata</name>
    <name type="common">Red gorgonian</name>
    <name type="synonym">Violescent sea-whip</name>
    <dbReference type="NCBI Taxonomy" id="317549"/>
    <lineage>
        <taxon>Eukaryota</taxon>
        <taxon>Metazoa</taxon>
        <taxon>Cnidaria</taxon>
        <taxon>Anthozoa</taxon>
        <taxon>Octocorallia</taxon>
        <taxon>Malacalcyonacea</taxon>
        <taxon>Plexauridae</taxon>
        <taxon>Paramuricea</taxon>
    </lineage>
</organism>
<keyword evidence="2" id="KW-1185">Reference proteome</keyword>
<dbReference type="InterPro" id="IPR043128">
    <property type="entry name" value="Rev_trsase/Diguanyl_cyclase"/>
</dbReference>
<dbReference type="SUPFAM" id="SSF56672">
    <property type="entry name" value="DNA/RNA polymerases"/>
    <property type="match status" value="1"/>
</dbReference>
<dbReference type="Proteomes" id="UP001152795">
    <property type="component" value="Unassembled WGS sequence"/>
</dbReference>
<dbReference type="OrthoDB" id="5986544at2759"/>
<comment type="caution">
    <text evidence="1">The sequence shown here is derived from an EMBL/GenBank/DDBJ whole genome shotgun (WGS) entry which is preliminary data.</text>
</comment>
<proteinExistence type="predicted"/>
<dbReference type="InterPro" id="IPR050951">
    <property type="entry name" value="Retrovirus_Pol_polyprotein"/>
</dbReference>